<dbReference type="EMBL" id="WMIG01000026">
    <property type="protein sequence ID" value="MTH62127.1"/>
    <property type="molecule type" value="Genomic_DNA"/>
</dbReference>
<name>A0A844HUV7_9RHOB</name>
<evidence type="ECO:0000313" key="1">
    <source>
        <dbReference type="EMBL" id="MTH62127.1"/>
    </source>
</evidence>
<proteinExistence type="predicted"/>
<reference evidence="1 2" key="1">
    <citation type="submission" date="2019-11" db="EMBL/GenBank/DDBJ databases">
        <authorList>
            <person name="Dong K."/>
        </authorList>
    </citation>
    <scope>NUCLEOTIDE SEQUENCE [LARGE SCALE GENOMIC DNA]</scope>
    <source>
        <strain evidence="1 2">NBRC 112902</strain>
    </source>
</reference>
<keyword evidence="2" id="KW-1185">Reference proteome</keyword>
<sequence length="295" mass="30987">MRLDLSFGGLAMHGPGSGGGGGAPTRPFFALSDDVVSVGHSFLSFPQVAALEGTADNGSGAIYDLEARNGWTGDVWLSFLGYGRLAQLWARNGIDRTDTSQAAFAFWFTEFGDIGTGMMFAPNSSEGIAGLQAAFSYAVTMQARGARAIFFMGPHPVEALPGSTDASNLGVCQYTVDWLTARPEITVPVYMLPCLPIVRNWQTYMGGGSVYSDGLHLKQTNNAGPGNSAALAVSYAMRYMMTGVRFTPGGAGVELTQFLSIAYDVCDAYACAGLGGVTTIAPWVGSDPLPSPQMP</sequence>
<evidence type="ECO:0000313" key="2">
    <source>
        <dbReference type="Proteomes" id="UP000449846"/>
    </source>
</evidence>
<accession>A0A844HUV7</accession>
<dbReference type="OrthoDB" id="10003832at2"/>
<protein>
    <recommendedName>
        <fullName evidence="3">SGNH/GDSL hydrolase family protein</fullName>
    </recommendedName>
</protein>
<comment type="caution">
    <text evidence="1">The sequence shown here is derived from an EMBL/GenBank/DDBJ whole genome shotgun (WGS) entry which is preliminary data.</text>
</comment>
<dbReference type="AlphaFoldDB" id="A0A844HUV7"/>
<evidence type="ECO:0008006" key="3">
    <source>
        <dbReference type="Google" id="ProtNLM"/>
    </source>
</evidence>
<gene>
    <name evidence="1" type="ORF">GL300_23290</name>
</gene>
<dbReference type="Proteomes" id="UP000449846">
    <property type="component" value="Unassembled WGS sequence"/>
</dbReference>
<organism evidence="1 2">
    <name type="scientific">Paracoccus litorisediminis</name>
    <dbReference type="NCBI Taxonomy" id="2006130"/>
    <lineage>
        <taxon>Bacteria</taxon>
        <taxon>Pseudomonadati</taxon>
        <taxon>Pseudomonadota</taxon>
        <taxon>Alphaproteobacteria</taxon>
        <taxon>Rhodobacterales</taxon>
        <taxon>Paracoccaceae</taxon>
        <taxon>Paracoccus</taxon>
    </lineage>
</organism>
<dbReference type="RefSeq" id="WP_155042078.1">
    <property type="nucleotide sequence ID" value="NZ_WMIG01000026.1"/>
</dbReference>